<evidence type="ECO:0000256" key="16">
    <source>
        <dbReference type="ARBA" id="ARBA00071870"/>
    </source>
</evidence>
<dbReference type="EMBL" id="AP018005">
    <property type="protein sequence ID" value="BBB14839.1"/>
    <property type="molecule type" value="Genomic_DNA"/>
</dbReference>
<reference evidence="22 23" key="1">
    <citation type="submission" date="2017-03" db="EMBL/GenBank/DDBJ databases">
        <title>The genome sequence of Candidatus Rickettsiella viridis.</title>
        <authorList>
            <person name="Nikoh N."/>
            <person name="Tsuchida T."/>
            <person name="Yamaguchi K."/>
            <person name="Maeda T."/>
            <person name="Shigenobu S."/>
            <person name="Fukatsu T."/>
        </authorList>
    </citation>
    <scope>NUCLEOTIDE SEQUENCE [LARGE SCALE GENOMIC DNA]</scope>
    <source>
        <strain evidence="22 23">Ap-RA04</strain>
    </source>
</reference>
<evidence type="ECO:0000256" key="17">
    <source>
        <dbReference type="RuleBase" id="RU003793"/>
    </source>
</evidence>
<evidence type="ECO:0000259" key="20">
    <source>
        <dbReference type="Pfam" id="PF01478"/>
    </source>
</evidence>
<accession>A0A2Z5UTL9</accession>
<name>A0A2Z5UTL9_9COXI</name>
<dbReference type="Proteomes" id="UP000282483">
    <property type="component" value="Chromosome"/>
</dbReference>
<keyword evidence="4" id="KW-0997">Cell inner membrane</keyword>
<sequence>MDWIMWASIGCFNLLIGGFLTVLVYRLPLMLHLQWQREESVFVMDRNKLATPFNFILPSSHCPECKRALNFFYRLPLCAYLFLKGKCAYCRKKIHLRYPLIEMLTLICSIVVAYRFSWSIQMFRALVLTWGLIALSGIDFEHGLLPDILVLPLLWLGLSLNVFHVFVPPGAAILGASVAYLSLWIVAKSYQYLTKREGMGQGDFKCFALLGAWLGIHALIKILLMASLLGSLVGFVLLMKQKNSNFQKAIPFGPFLAIAGWVALLV</sequence>
<dbReference type="GO" id="GO:0032259">
    <property type="term" value="P:methylation"/>
    <property type="evidence" value="ECO:0007669"/>
    <property type="project" value="UniProtKB-KW"/>
</dbReference>
<dbReference type="KEGG" id="rvi:RVIR1_03160"/>
<dbReference type="Pfam" id="PF01478">
    <property type="entry name" value="Peptidase_A24"/>
    <property type="match status" value="1"/>
</dbReference>
<keyword evidence="13 18" id="KW-0511">Multifunctional enzyme</keyword>
<evidence type="ECO:0000256" key="6">
    <source>
        <dbReference type="ARBA" id="ARBA00022670"/>
    </source>
</evidence>
<evidence type="ECO:0000256" key="18">
    <source>
        <dbReference type="RuleBase" id="RU003794"/>
    </source>
</evidence>
<dbReference type="Pfam" id="PF06750">
    <property type="entry name" value="A24_N_bact"/>
    <property type="match status" value="1"/>
</dbReference>
<evidence type="ECO:0000313" key="23">
    <source>
        <dbReference type="Proteomes" id="UP000282483"/>
    </source>
</evidence>
<evidence type="ECO:0000256" key="14">
    <source>
        <dbReference type="ARBA" id="ARBA00050401"/>
    </source>
</evidence>
<comment type="function">
    <text evidence="18">Plays an essential role in type IV pili and type II pseudopili formation by proteolytically removing the leader sequence from substrate proteins and subsequently monomethylating the alpha-amino group of the newly exposed N-terminal phenylalanine.</text>
</comment>
<proteinExistence type="inferred from homology"/>
<evidence type="ECO:0000256" key="8">
    <source>
        <dbReference type="ARBA" id="ARBA00022691"/>
    </source>
</evidence>
<evidence type="ECO:0000256" key="10">
    <source>
        <dbReference type="ARBA" id="ARBA00022801"/>
    </source>
</evidence>
<keyword evidence="10 18" id="KW-0378">Hydrolase</keyword>
<feature type="domain" description="Prepilin type IV endopeptidase peptidase" evidence="20">
    <location>
        <begin position="126"/>
        <end position="234"/>
    </location>
</feature>
<keyword evidence="3" id="KW-1003">Cell membrane</keyword>
<evidence type="ECO:0000256" key="12">
    <source>
        <dbReference type="ARBA" id="ARBA00023136"/>
    </source>
</evidence>
<evidence type="ECO:0000256" key="5">
    <source>
        <dbReference type="ARBA" id="ARBA00022603"/>
    </source>
</evidence>
<dbReference type="GO" id="GO:0006465">
    <property type="term" value="P:signal peptide processing"/>
    <property type="evidence" value="ECO:0007669"/>
    <property type="project" value="TreeGrafter"/>
</dbReference>
<evidence type="ECO:0000256" key="9">
    <source>
        <dbReference type="ARBA" id="ARBA00022692"/>
    </source>
</evidence>
<dbReference type="PANTHER" id="PTHR30487:SF0">
    <property type="entry name" value="PREPILIN LEADER PEPTIDASE_N-METHYLTRANSFERASE-RELATED"/>
    <property type="match status" value="1"/>
</dbReference>
<dbReference type="Gene3D" id="1.20.120.1220">
    <property type="match status" value="1"/>
</dbReference>
<dbReference type="GO" id="GO:0005886">
    <property type="term" value="C:plasma membrane"/>
    <property type="evidence" value="ECO:0007669"/>
    <property type="project" value="UniProtKB-SubCell"/>
</dbReference>
<evidence type="ECO:0000256" key="3">
    <source>
        <dbReference type="ARBA" id="ARBA00022475"/>
    </source>
</evidence>
<evidence type="ECO:0000313" key="22">
    <source>
        <dbReference type="EMBL" id="BBB14839.1"/>
    </source>
</evidence>
<evidence type="ECO:0000256" key="19">
    <source>
        <dbReference type="SAM" id="Phobius"/>
    </source>
</evidence>
<organism evidence="22 23">
    <name type="scientific">Candidatus Rickettsiella viridis</name>
    <dbReference type="NCBI Taxonomy" id="676208"/>
    <lineage>
        <taxon>Bacteria</taxon>
        <taxon>Pseudomonadati</taxon>
        <taxon>Pseudomonadota</taxon>
        <taxon>Gammaproteobacteria</taxon>
        <taxon>Legionellales</taxon>
        <taxon>Coxiellaceae</taxon>
        <taxon>Rickettsiella</taxon>
    </lineage>
</organism>
<evidence type="ECO:0000256" key="1">
    <source>
        <dbReference type="ARBA" id="ARBA00004429"/>
    </source>
</evidence>
<dbReference type="OrthoDB" id="9789291at2"/>
<dbReference type="InterPro" id="IPR014032">
    <property type="entry name" value="Peptidase_A24A_bac"/>
</dbReference>
<evidence type="ECO:0000256" key="13">
    <source>
        <dbReference type="ARBA" id="ARBA00023268"/>
    </source>
</evidence>
<keyword evidence="6 18" id="KW-0645">Protease</keyword>
<gene>
    <name evidence="22" type="primary">pilD</name>
    <name evidence="22" type="ORF">RVIR1_03160</name>
</gene>
<comment type="catalytic activity">
    <reaction evidence="14 18">
        <text>Typically cleaves a -Gly-|-Phe- bond to release an N-terminal, basic peptide of 5-8 residues from type IV prepilin, and then N-methylates the new N-terminal amino group, the methyl donor being S-adenosyl-L-methionine.</text>
        <dbReference type="EC" id="3.4.23.43"/>
    </reaction>
</comment>
<comment type="subcellular location">
    <subcellularLocation>
        <location evidence="1">Cell inner membrane</location>
        <topology evidence="1">Multi-pass membrane protein</topology>
    </subcellularLocation>
    <subcellularLocation>
        <location evidence="18">Cell membrane</location>
        <topology evidence="18">Multi-pass membrane protein</topology>
    </subcellularLocation>
</comment>
<dbReference type="FunFam" id="1.20.120.1220:FF:000001">
    <property type="entry name" value="Type 4 prepilin-like proteins leader peptide-processing enzyme"/>
    <property type="match status" value="1"/>
</dbReference>
<dbReference type="EC" id="2.1.1.-" evidence="18"/>
<feature type="transmembrane region" description="Helical" evidence="19">
    <location>
        <begin position="169"/>
        <end position="187"/>
    </location>
</feature>
<evidence type="ECO:0000256" key="15">
    <source>
        <dbReference type="ARBA" id="ARBA00067082"/>
    </source>
</evidence>
<keyword evidence="23" id="KW-1185">Reference proteome</keyword>
<dbReference type="PRINTS" id="PR00864">
    <property type="entry name" value="PREPILNPTASE"/>
</dbReference>
<dbReference type="GO" id="GO:0004190">
    <property type="term" value="F:aspartic-type endopeptidase activity"/>
    <property type="evidence" value="ECO:0007669"/>
    <property type="project" value="UniProtKB-EC"/>
</dbReference>
<dbReference type="EC" id="3.4.23.43" evidence="15 18"/>
<keyword evidence="9 18" id="KW-0812">Transmembrane</keyword>
<comment type="similarity">
    <text evidence="2 17">Belongs to the peptidase A24 family.</text>
</comment>
<evidence type="ECO:0000256" key="11">
    <source>
        <dbReference type="ARBA" id="ARBA00022989"/>
    </source>
</evidence>
<keyword evidence="5 18" id="KW-0489">Methyltransferase</keyword>
<evidence type="ECO:0000256" key="7">
    <source>
        <dbReference type="ARBA" id="ARBA00022679"/>
    </source>
</evidence>
<dbReference type="InterPro" id="IPR010627">
    <property type="entry name" value="Prepilin_pept_A24_N"/>
</dbReference>
<keyword evidence="7 18" id="KW-0808">Transferase</keyword>
<evidence type="ECO:0000259" key="21">
    <source>
        <dbReference type="Pfam" id="PF06750"/>
    </source>
</evidence>
<dbReference type="InterPro" id="IPR050882">
    <property type="entry name" value="Prepilin_peptidase/N-MTase"/>
</dbReference>
<dbReference type="InterPro" id="IPR000045">
    <property type="entry name" value="Prepilin_IV_endopep_pep"/>
</dbReference>
<feature type="transmembrane region" description="Helical" evidence="19">
    <location>
        <begin position="249"/>
        <end position="265"/>
    </location>
</feature>
<dbReference type="PANTHER" id="PTHR30487">
    <property type="entry name" value="TYPE 4 PREPILIN-LIKE PROTEINS LEADER PEPTIDE-PROCESSING ENZYME"/>
    <property type="match status" value="1"/>
</dbReference>
<keyword evidence="8" id="KW-0949">S-adenosyl-L-methionine</keyword>
<keyword evidence="12 19" id="KW-0472">Membrane</keyword>
<protein>
    <recommendedName>
        <fullName evidence="16 18">Prepilin leader peptidase/N-methyltransferase</fullName>
        <ecNumber evidence="18">2.1.1.-</ecNumber>
        <ecNumber evidence="15 18">3.4.23.43</ecNumber>
    </recommendedName>
</protein>
<feature type="transmembrane region" description="Helical" evidence="19">
    <location>
        <begin position="207"/>
        <end position="237"/>
    </location>
</feature>
<evidence type="ECO:0000256" key="2">
    <source>
        <dbReference type="ARBA" id="ARBA00005801"/>
    </source>
</evidence>
<dbReference type="GO" id="GO:0008168">
    <property type="term" value="F:methyltransferase activity"/>
    <property type="evidence" value="ECO:0007669"/>
    <property type="project" value="UniProtKB-KW"/>
</dbReference>
<feature type="domain" description="Prepilin peptidase A24 N-terminal" evidence="21">
    <location>
        <begin position="13"/>
        <end position="116"/>
    </location>
</feature>
<evidence type="ECO:0000256" key="4">
    <source>
        <dbReference type="ARBA" id="ARBA00022519"/>
    </source>
</evidence>
<keyword evidence="11 19" id="KW-1133">Transmembrane helix</keyword>
<dbReference type="AlphaFoldDB" id="A0A2Z5UTL9"/>
<feature type="transmembrane region" description="Helical" evidence="19">
    <location>
        <begin position="6"/>
        <end position="27"/>
    </location>
</feature>
<feature type="transmembrane region" description="Helical" evidence="19">
    <location>
        <begin position="96"/>
        <end position="116"/>
    </location>
</feature>